<accession>A0A941EMX9</accession>
<feature type="compositionally biased region" description="Low complexity" evidence="1">
    <location>
        <begin position="102"/>
        <end position="111"/>
    </location>
</feature>
<organism evidence="2 3">
    <name type="scientific">Actinospica durhamensis</name>
    <dbReference type="NCBI Taxonomy" id="1508375"/>
    <lineage>
        <taxon>Bacteria</taxon>
        <taxon>Bacillati</taxon>
        <taxon>Actinomycetota</taxon>
        <taxon>Actinomycetes</taxon>
        <taxon>Catenulisporales</taxon>
        <taxon>Actinospicaceae</taxon>
        <taxon>Actinospica</taxon>
    </lineage>
</organism>
<feature type="region of interest" description="Disordered" evidence="1">
    <location>
        <begin position="102"/>
        <end position="134"/>
    </location>
</feature>
<proteinExistence type="predicted"/>
<dbReference type="EMBL" id="JAGSOG010000030">
    <property type="protein sequence ID" value="MBR7833437.1"/>
    <property type="molecule type" value="Genomic_DNA"/>
</dbReference>
<dbReference type="RefSeq" id="WP_212527958.1">
    <property type="nucleotide sequence ID" value="NZ_JAGSOG010000030.1"/>
</dbReference>
<sequence>MAYWAGWPRQAGDYAQQRIALGAGGYISSFLPAVEARAHAALGDRDATTTALRAAQDAADRYQAADLDELCGVFAFPYCRHAYFSAEAHVLLDPASPEALRAAGAAHVAPAGPQPGPPAHRRPWRATRNIPNVG</sequence>
<dbReference type="Proteomes" id="UP000675781">
    <property type="component" value="Unassembled WGS sequence"/>
</dbReference>
<gene>
    <name evidence="2" type="ORF">KDL01_09180</name>
</gene>
<reference evidence="2" key="1">
    <citation type="submission" date="2021-04" db="EMBL/GenBank/DDBJ databases">
        <title>Genome based classification of Actinospica acidithermotolerans sp. nov., an actinobacterium isolated from an Indonesian hot spring.</title>
        <authorList>
            <person name="Kusuma A.B."/>
            <person name="Putra K.E."/>
            <person name="Nafisah S."/>
            <person name="Loh J."/>
            <person name="Nouioui I."/>
            <person name="Goodfellow M."/>
        </authorList>
    </citation>
    <scope>NUCLEOTIDE SEQUENCE</scope>
    <source>
        <strain evidence="2">CSCA 57</strain>
    </source>
</reference>
<protein>
    <submittedName>
        <fullName evidence="2">Uncharacterized protein</fullName>
    </submittedName>
</protein>
<keyword evidence="3" id="KW-1185">Reference proteome</keyword>
<comment type="caution">
    <text evidence="2">The sequence shown here is derived from an EMBL/GenBank/DDBJ whole genome shotgun (WGS) entry which is preliminary data.</text>
</comment>
<evidence type="ECO:0000256" key="1">
    <source>
        <dbReference type="SAM" id="MobiDB-lite"/>
    </source>
</evidence>
<evidence type="ECO:0000313" key="2">
    <source>
        <dbReference type="EMBL" id="MBR7833437.1"/>
    </source>
</evidence>
<name>A0A941EMX9_9ACTN</name>
<evidence type="ECO:0000313" key="3">
    <source>
        <dbReference type="Proteomes" id="UP000675781"/>
    </source>
</evidence>
<dbReference type="AlphaFoldDB" id="A0A941EMX9"/>